<comment type="caution">
    <text evidence="3">The sequence shown here is derived from an EMBL/GenBank/DDBJ whole genome shotgun (WGS) entry which is preliminary data.</text>
</comment>
<dbReference type="Proteomes" id="UP001596139">
    <property type="component" value="Unassembled WGS sequence"/>
</dbReference>
<dbReference type="PANTHER" id="PTHR38588">
    <property type="entry name" value="BLL0334 PROTEIN"/>
    <property type="match status" value="1"/>
</dbReference>
<dbReference type="InterPro" id="IPR010419">
    <property type="entry name" value="CO_DH_gsu"/>
</dbReference>
<organism evidence="3 4">
    <name type="scientific">Streptomyces ochraceiscleroticus</name>
    <dbReference type="NCBI Taxonomy" id="47761"/>
    <lineage>
        <taxon>Bacteria</taxon>
        <taxon>Bacillati</taxon>
        <taxon>Actinomycetota</taxon>
        <taxon>Actinomycetes</taxon>
        <taxon>Kitasatosporales</taxon>
        <taxon>Streptomycetaceae</taxon>
        <taxon>Streptomyces</taxon>
    </lineage>
</organism>
<accession>A0ABW1MPB0</accession>
<keyword evidence="2" id="KW-1133">Transmembrane helix</keyword>
<feature type="region of interest" description="Disordered" evidence="1">
    <location>
        <begin position="145"/>
        <end position="165"/>
    </location>
</feature>
<feature type="transmembrane region" description="Helical" evidence="2">
    <location>
        <begin position="320"/>
        <end position="339"/>
    </location>
</feature>
<feature type="compositionally biased region" description="Low complexity" evidence="1">
    <location>
        <begin position="152"/>
        <end position="165"/>
    </location>
</feature>
<dbReference type="RefSeq" id="WP_031050384.1">
    <property type="nucleotide sequence ID" value="NZ_JBHSPX010000006.1"/>
</dbReference>
<dbReference type="PANTHER" id="PTHR38588:SF1">
    <property type="entry name" value="BLL0334 PROTEIN"/>
    <property type="match status" value="1"/>
</dbReference>
<dbReference type="InterPro" id="IPR023393">
    <property type="entry name" value="START-like_dom_sf"/>
</dbReference>
<dbReference type="Pfam" id="PF06240">
    <property type="entry name" value="COXG"/>
    <property type="match status" value="1"/>
</dbReference>
<dbReference type="EMBL" id="JBHSPX010000006">
    <property type="protein sequence ID" value="MFC6065123.1"/>
    <property type="molecule type" value="Genomic_DNA"/>
</dbReference>
<name>A0ABW1MPB0_9ACTN</name>
<dbReference type="Gene3D" id="3.30.530.20">
    <property type="match status" value="1"/>
</dbReference>
<protein>
    <submittedName>
        <fullName evidence="3">SRPBCC domain-containing protein</fullName>
    </submittedName>
</protein>
<reference evidence="4" key="1">
    <citation type="journal article" date="2019" name="Int. J. Syst. Evol. Microbiol.">
        <title>The Global Catalogue of Microorganisms (GCM) 10K type strain sequencing project: providing services to taxonomists for standard genome sequencing and annotation.</title>
        <authorList>
            <consortium name="The Broad Institute Genomics Platform"/>
            <consortium name="The Broad Institute Genome Sequencing Center for Infectious Disease"/>
            <person name="Wu L."/>
            <person name="Ma J."/>
        </authorList>
    </citation>
    <scope>NUCLEOTIDE SEQUENCE [LARGE SCALE GENOMIC DNA]</scope>
    <source>
        <strain evidence="4">CGMCC 1.15180</strain>
    </source>
</reference>
<feature type="compositionally biased region" description="Acidic residues" evidence="1">
    <location>
        <begin position="215"/>
        <end position="238"/>
    </location>
</feature>
<feature type="region of interest" description="Disordered" evidence="1">
    <location>
        <begin position="210"/>
        <end position="316"/>
    </location>
</feature>
<sequence length="343" mass="35354">MEHEVYVPFPVGTVRQALAEPERLARCVPGAQLDADAAPGVPEGRLRLRIGGSTITYRGSLRVTPREDEPGTFDAAAHGTEVRGDGLAELDLTVRVAPDAGGKGTTLSCTAAVRAEGRLADAPEDAARTAGRRLLERFATTLTDDLTTNPVAGQQAGPDAAAGPTTAMDGLAVLAAGPAEAGTAGERDAAGLEDEDLDDEGLEGLDEAELKEAGAEDDPADVIGTDDTDEDDTDEVDGAGDLAEVSPRSGVFESEIPPSSLDPLAEDELGIPDEPPAEAAHARRTMIGRSAEEVDHAPPRGRYAPVPAPETSSASATLRWAAPAAAVVLASAVVVGRALRRRR</sequence>
<evidence type="ECO:0000313" key="3">
    <source>
        <dbReference type="EMBL" id="MFC6065123.1"/>
    </source>
</evidence>
<proteinExistence type="predicted"/>
<dbReference type="SUPFAM" id="SSF55961">
    <property type="entry name" value="Bet v1-like"/>
    <property type="match status" value="1"/>
</dbReference>
<evidence type="ECO:0000256" key="2">
    <source>
        <dbReference type="SAM" id="Phobius"/>
    </source>
</evidence>
<keyword evidence="2" id="KW-0472">Membrane</keyword>
<evidence type="ECO:0000256" key="1">
    <source>
        <dbReference type="SAM" id="MobiDB-lite"/>
    </source>
</evidence>
<gene>
    <name evidence="3" type="ORF">ACFP4F_21605</name>
</gene>
<evidence type="ECO:0000313" key="4">
    <source>
        <dbReference type="Proteomes" id="UP001596139"/>
    </source>
</evidence>
<keyword evidence="2" id="KW-0812">Transmembrane</keyword>
<keyword evidence="4" id="KW-1185">Reference proteome</keyword>